<keyword evidence="3" id="KW-0813">Transport</keyword>
<dbReference type="InterPro" id="IPR045262">
    <property type="entry name" value="STP/PLT_plant"/>
</dbReference>
<dbReference type="PANTHER" id="PTHR23500">
    <property type="entry name" value="SOLUTE CARRIER FAMILY 2, FACILITATED GLUCOSE TRANSPORTER"/>
    <property type="match status" value="1"/>
</dbReference>
<feature type="transmembrane region" description="Helical" evidence="10">
    <location>
        <begin position="221"/>
        <end position="245"/>
    </location>
</feature>
<dbReference type="PRINTS" id="PR00171">
    <property type="entry name" value="SUGRTRNSPORT"/>
</dbReference>
<name>A0A8X8X642_SALSN</name>
<dbReference type="InterPro" id="IPR036259">
    <property type="entry name" value="MFS_trans_sf"/>
</dbReference>
<feature type="transmembrane region" description="Helical" evidence="10">
    <location>
        <begin position="192"/>
        <end position="214"/>
    </location>
</feature>
<dbReference type="Pfam" id="PF00083">
    <property type="entry name" value="Sugar_tr"/>
    <property type="match status" value="1"/>
</dbReference>
<dbReference type="GO" id="GO:0015144">
    <property type="term" value="F:carbohydrate transmembrane transporter activity"/>
    <property type="evidence" value="ECO:0007669"/>
    <property type="project" value="InterPro"/>
</dbReference>
<dbReference type="InterPro" id="IPR005829">
    <property type="entry name" value="Sugar_transporter_CS"/>
</dbReference>
<evidence type="ECO:0000256" key="2">
    <source>
        <dbReference type="ARBA" id="ARBA00010992"/>
    </source>
</evidence>
<dbReference type="GO" id="GO:0016020">
    <property type="term" value="C:membrane"/>
    <property type="evidence" value="ECO:0007669"/>
    <property type="project" value="UniProtKB-SubCell"/>
</dbReference>
<evidence type="ECO:0000313" key="12">
    <source>
        <dbReference type="EMBL" id="KAG6406096.1"/>
    </source>
</evidence>
<dbReference type="InterPro" id="IPR003663">
    <property type="entry name" value="Sugar/inositol_transpt"/>
</dbReference>
<dbReference type="PROSITE" id="PS50850">
    <property type="entry name" value="MFS"/>
    <property type="match status" value="1"/>
</dbReference>
<proteinExistence type="inferred from homology"/>
<accession>A0A8X8X642</accession>
<evidence type="ECO:0000256" key="7">
    <source>
        <dbReference type="ARBA" id="ARBA00022989"/>
    </source>
</evidence>
<keyword evidence="8 10" id="KW-0472">Membrane</keyword>
<keyword evidence="13" id="KW-1185">Reference proteome</keyword>
<reference evidence="12" key="1">
    <citation type="submission" date="2018-01" db="EMBL/GenBank/DDBJ databases">
        <authorList>
            <person name="Mao J.F."/>
        </authorList>
    </citation>
    <scope>NUCLEOTIDE SEQUENCE</scope>
    <source>
        <strain evidence="12">Huo1</strain>
        <tissue evidence="12">Leaf</tissue>
    </source>
</reference>
<dbReference type="InterPro" id="IPR005828">
    <property type="entry name" value="MFS_sugar_transport-like"/>
</dbReference>
<dbReference type="AlphaFoldDB" id="A0A8X8X642"/>
<evidence type="ECO:0000256" key="8">
    <source>
        <dbReference type="ARBA" id="ARBA00023136"/>
    </source>
</evidence>
<evidence type="ECO:0000256" key="3">
    <source>
        <dbReference type="ARBA" id="ARBA00022448"/>
    </source>
</evidence>
<keyword evidence="6" id="KW-0769">Symport</keyword>
<comment type="similarity">
    <text evidence="9">Belongs to the major facilitator superfamily. Phosphate:H(+) symporter (TC 2.A.1.9) family.</text>
</comment>
<feature type="transmembrane region" description="Helical" evidence="10">
    <location>
        <begin position="299"/>
        <end position="319"/>
    </location>
</feature>
<evidence type="ECO:0000256" key="1">
    <source>
        <dbReference type="ARBA" id="ARBA00004141"/>
    </source>
</evidence>
<keyword evidence="4" id="KW-0762">Sugar transport</keyword>
<evidence type="ECO:0000256" key="6">
    <source>
        <dbReference type="ARBA" id="ARBA00022847"/>
    </source>
</evidence>
<evidence type="ECO:0000256" key="10">
    <source>
        <dbReference type="SAM" id="Phobius"/>
    </source>
</evidence>
<feature type="transmembrane region" description="Helical" evidence="10">
    <location>
        <begin position="257"/>
        <end position="278"/>
    </location>
</feature>
<dbReference type="PANTHER" id="PTHR23500:SF574">
    <property type="entry name" value="SUGAR TRANSPORT PROTEIN 1"/>
    <property type="match status" value="1"/>
</dbReference>
<gene>
    <name evidence="12" type="ORF">SASPL_133693</name>
</gene>
<evidence type="ECO:0000259" key="11">
    <source>
        <dbReference type="PROSITE" id="PS50850"/>
    </source>
</evidence>
<dbReference type="SUPFAM" id="SSF103473">
    <property type="entry name" value="MFS general substrate transporter"/>
    <property type="match status" value="1"/>
</dbReference>
<keyword evidence="7 10" id="KW-1133">Transmembrane helix</keyword>
<dbReference type="InterPro" id="IPR020846">
    <property type="entry name" value="MFS_dom"/>
</dbReference>
<comment type="similarity">
    <text evidence="2">Belongs to the major facilitator superfamily. Sugar transporter (TC 2.A.1.1) family.</text>
</comment>
<feature type="domain" description="Major facilitator superfamily (MFS) profile" evidence="11">
    <location>
        <begin position="1"/>
        <end position="350"/>
    </location>
</feature>
<comment type="subcellular location">
    <subcellularLocation>
        <location evidence="1">Membrane</location>
        <topology evidence="1">Multi-pass membrane protein</topology>
    </subcellularLocation>
</comment>
<feature type="transmembrane region" description="Helical" evidence="10">
    <location>
        <begin position="325"/>
        <end position="346"/>
    </location>
</feature>
<keyword evidence="5 10" id="KW-0812">Transmembrane</keyword>
<protein>
    <recommendedName>
        <fullName evidence="11">Major facilitator superfamily (MFS) profile domain-containing protein</fullName>
    </recommendedName>
</protein>
<dbReference type="Gene3D" id="1.20.1250.20">
    <property type="entry name" value="MFS general substrate transporter like domains"/>
    <property type="match status" value="1"/>
</dbReference>
<evidence type="ECO:0000313" key="13">
    <source>
        <dbReference type="Proteomes" id="UP000298416"/>
    </source>
</evidence>
<evidence type="ECO:0000256" key="9">
    <source>
        <dbReference type="ARBA" id="ARBA00044504"/>
    </source>
</evidence>
<reference evidence="12" key="2">
    <citation type="submission" date="2020-08" db="EMBL/GenBank/DDBJ databases">
        <title>Plant Genome Project.</title>
        <authorList>
            <person name="Zhang R.-G."/>
        </authorList>
    </citation>
    <scope>NUCLEOTIDE SEQUENCE</scope>
    <source>
        <strain evidence="12">Huo1</strain>
        <tissue evidence="12">Leaf</tissue>
    </source>
</reference>
<feature type="transmembrane region" description="Helical" evidence="10">
    <location>
        <begin position="156"/>
        <end position="180"/>
    </location>
</feature>
<evidence type="ECO:0000256" key="5">
    <source>
        <dbReference type="ARBA" id="ARBA00022692"/>
    </source>
</evidence>
<organism evidence="12">
    <name type="scientific">Salvia splendens</name>
    <name type="common">Scarlet sage</name>
    <dbReference type="NCBI Taxonomy" id="180675"/>
    <lineage>
        <taxon>Eukaryota</taxon>
        <taxon>Viridiplantae</taxon>
        <taxon>Streptophyta</taxon>
        <taxon>Embryophyta</taxon>
        <taxon>Tracheophyta</taxon>
        <taxon>Spermatophyta</taxon>
        <taxon>Magnoliopsida</taxon>
        <taxon>eudicotyledons</taxon>
        <taxon>Gunneridae</taxon>
        <taxon>Pentapetalae</taxon>
        <taxon>asterids</taxon>
        <taxon>lamiids</taxon>
        <taxon>Lamiales</taxon>
        <taxon>Lamiaceae</taxon>
        <taxon>Nepetoideae</taxon>
        <taxon>Mentheae</taxon>
        <taxon>Salviinae</taxon>
        <taxon>Salvia</taxon>
        <taxon>Salvia subgen. Calosphace</taxon>
        <taxon>core Calosphace</taxon>
    </lineage>
</organism>
<dbReference type="GO" id="GO:0015293">
    <property type="term" value="F:symporter activity"/>
    <property type="evidence" value="ECO:0007669"/>
    <property type="project" value="UniProtKB-KW"/>
</dbReference>
<dbReference type="EMBL" id="PNBA02000012">
    <property type="protein sequence ID" value="KAG6406096.1"/>
    <property type="molecule type" value="Genomic_DNA"/>
</dbReference>
<comment type="caution">
    <text evidence="12">The sequence shown here is derived from an EMBL/GenBank/DDBJ whole genome shotgun (WGS) entry which is preliminary data.</text>
</comment>
<evidence type="ECO:0000256" key="4">
    <source>
        <dbReference type="ARBA" id="ARBA00022597"/>
    </source>
</evidence>
<dbReference type="Proteomes" id="UP000298416">
    <property type="component" value="Unassembled WGS sequence"/>
</dbReference>
<dbReference type="PROSITE" id="PS00216">
    <property type="entry name" value="SUGAR_TRANSPORT_1"/>
    <property type="match status" value="1"/>
</dbReference>
<sequence length="386" mass="42680">MGCIRAAIGDTRHGDFVGGRPTNRVGALKSRSCIASAARMTNPSRCSATYGIAVIPTAEEHEFLPHGDWKFGRADPSHLDSNLSNRAMIFSTSAEKISLDPGKARGGLLHSELPRRDHPVDDVEDELADIVLASEAAKQVEKPWSNLLRRKYRPQLVMVVLIPFFQQFTGMNVIMFYAPVLFKTIGFGSNASLASALISGGVNCVATLVSICTVDRLGRRFWFLEGAIQMFICQIIVAICIGAKFGVSGNPGELPVWYAGIVVFAICVYVAGFAWSWGPLGWLVPGEILPLEVRSAGQSVNVSVNMIFTFIIAQCFLRMLCVMKFGLFIFFSGFVLVMALFIYYFLPETKGIPIEDIAEVWKTHPYWKRFVDEDDDVARKNRFSGV</sequence>